<feature type="domain" description="HTH luxR-type" evidence="4">
    <location>
        <begin position="123"/>
        <end position="188"/>
    </location>
</feature>
<evidence type="ECO:0000256" key="2">
    <source>
        <dbReference type="ARBA" id="ARBA00023125"/>
    </source>
</evidence>
<evidence type="ECO:0000313" key="5">
    <source>
        <dbReference type="EMBL" id="MTH44818.1"/>
    </source>
</evidence>
<name>A0A6L6IGL8_9ENTR</name>
<evidence type="ECO:0000256" key="1">
    <source>
        <dbReference type="ARBA" id="ARBA00023015"/>
    </source>
</evidence>
<dbReference type="EMBL" id="WMJZ01000001">
    <property type="protein sequence ID" value="MTH44818.1"/>
    <property type="molecule type" value="Genomic_DNA"/>
</dbReference>
<reference evidence="5 6" key="1">
    <citation type="submission" date="2019-11" db="EMBL/GenBank/DDBJ databases">
        <title>Escherichia alba sp. nov. isolated from the gut of plastic-eating superworms Zophobas atratus.</title>
        <authorList>
            <person name="Yang Y."/>
        </authorList>
    </citation>
    <scope>NUCLEOTIDE SEQUENCE [LARGE SCALE GENOMIC DNA]</scope>
    <source>
        <strain evidence="6">BIT-B35</strain>
    </source>
</reference>
<protein>
    <submittedName>
        <fullName evidence="5">LuxR family transcriptional regulator</fullName>
    </submittedName>
</protein>
<organism evidence="5 6">
    <name type="scientific">Intestinirhabdus alba</name>
    <dbReference type="NCBI Taxonomy" id="2899544"/>
    <lineage>
        <taxon>Bacteria</taxon>
        <taxon>Pseudomonadati</taxon>
        <taxon>Pseudomonadota</taxon>
        <taxon>Gammaproteobacteria</taxon>
        <taxon>Enterobacterales</taxon>
        <taxon>Enterobacteriaceae</taxon>
        <taxon>Intestinirhabdus</taxon>
    </lineage>
</organism>
<dbReference type="InterPro" id="IPR016032">
    <property type="entry name" value="Sig_transdc_resp-reg_C-effctor"/>
</dbReference>
<dbReference type="PROSITE" id="PS50043">
    <property type="entry name" value="HTH_LUXR_2"/>
    <property type="match status" value="1"/>
</dbReference>
<dbReference type="Gene3D" id="1.10.10.10">
    <property type="entry name" value="Winged helix-like DNA-binding domain superfamily/Winged helix DNA-binding domain"/>
    <property type="match status" value="1"/>
</dbReference>
<proteinExistence type="predicted"/>
<dbReference type="AlphaFoldDB" id="A0A6L6IGL8"/>
<evidence type="ECO:0000313" key="6">
    <source>
        <dbReference type="Proteomes" id="UP000477739"/>
    </source>
</evidence>
<evidence type="ECO:0000256" key="3">
    <source>
        <dbReference type="ARBA" id="ARBA00023163"/>
    </source>
</evidence>
<evidence type="ECO:0000259" key="4">
    <source>
        <dbReference type="PROSITE" id="PS50043"/>
    </source>
</evidence>
<keyword evidence="6" id="KW-1185">Reference proteome</keyword>
<dbReference type="PRINTS" id="PR00038">
    <property type="entry name" value="HTHLUXR"/>
</dbReference>
<keyword evidence="2" id="KW-0238">DNA-binding</keyword>
<dbReference type="CDD" id="cd06170">
    <property type="entry name" value="LuxR_C_like"/>
    <property type="match status" value="1"/>
</dbReference>
<dbReference type="RefSeq" id="WP_155106518.1">
    <property type="nucleotide sequence ID" value="NZ_WMJZ01000001.1"/>
</dbReference>
<sequence length="195" mass="22385">MLMYGHNNFFGRAVSCWLNNENINVTHADYQDTINPSADDLHHTMLFNIIDERRPSAEFVRLLNNSRHNLSSHMVVIIADSAVVMLCIELLSVERTLLLSEKSSLNDYRQLTALAAGFWDPRLWRSQKKLTEREQQILRLLASGYSAQRISSLMGLSYKTIQTHKMKIITKLGLLNSAELNQTIVRFNPRLARLS</sequence>
<keyword evidence="1" id="KW-0805">Transcription regulation</keyword>
<dbReference type="InterPro" id="IPR036388">
    <property type="entry name" value="WH-like_DNA-bd_sf"/>
</dbReference>
<comment type="caution">
    <text evidence="5">The sequence shown here is derived from an EMBL/GenBank/DDBJ whole genome shotgun (WGS) entry which is preliminary data.</text>
</comment>
<dbReference type="OrthoDB" id="6590491at2"/>
<gene>
    <name evidence="5" type="ORF">GJV78_00740</name>
</gene>
<dbReference type="GO" id="GO:0003677">
    <property type="term" value="F:DNA binding"/>
    <property type="evidence" value="ECO:0007669"/>
    <property type="project" value="UniProtKB-KW"/>
</dbReference>
<dbReference type="Proteomes" id="UP000477739">
    <property type="component" value="Unassembled WGS sequence"/>
</dbReference>
<accession>A0A6L6IGL8</accession>
<dbReference type="SUPFAM" id="SSF46894">
    <property type="entry name" value="C-terminal effector domain of the bipartite response regulators"/>
    <property type="match status" value="1"/>
</dbReference>
<dbReference type="GO" id="GO:0006355">
    <property type="term" value="P:regulation of DNA-templated transcription"/>
    <property type="evidence" value="ECO:0007669"/>
    <property type="project" value="InterPro"/>
</dbReference>
<dbReference type="Pfam" id="PF00196">
    <property type="entry name" value="GerE"/>
    <property type="match status" value="1"/>
</dbReference>
<keyword evidence="3" id="KW-0804">Transcription</keyword>
<dbReference type="PANTHER" id="PTHR44688">
    <property type="entry name" value="DNA-BINDING TRANSCRIPTIONAL ACTIVATOR DEVR_DOSR"/>
    <property type="match status" value="1"/>
</dbReference>
<dbReference type="InterPro" id="IPR000792">
    <property type="entry name" value="Tscrpt_reg_LuxR_C"/>
</dbReference>
<dbReference type="SMART" id="SM00421">
    <property type="entry name" value="HTH_LUXR"/>
    <property type="match status" value="1"/>
</dbReference>
<dbReference type="PANTHER" id="PTHR44688:SF16">
    <property type="entry name" value="DNA-BINDING TRANSCRIPTIONAL ACTIVATOR DEVR_DOSR"/>
    <property type="match status" value="1"/>
</dbReference>